<dbReference type="Pfam" id="PF24883">
    <property type="entry name" value="NPHP3_N"/>
    <property type="match status" value="1"/>
</dbReference>
<gene>
    <name evidence="5" type="ORF">GP486_001777</name>
</gene>
<keyword evidence="2" id="KW-0802">TPR repeat</keyword>
<dbReference type="Proteomes" id="UP000750711">
    <property type="component" value="Unassembled WGS sequence"/>
</dbReference>
<dbReference type="Gene3D" id="1.25.40.10">
    <property type="entry name" value="Tetratricopeptide repeat domain"/>
    <property type="match status" value="3"/>
</dbReference>
<dbReference type="PROSITE" id="PS50837">
    <property type="entry name" value="NACHT"/>
    <property type="match status" value="1"/>
</dbReference>
<accession>A0A9P8LGG6</accession>
<comment type="caution">
    <text evidence="5">The sequence shown here is derived from an EMBL/GenBank/DDBJ whole genome shotgun (WGS) entry which is preliminary data.</text>
</comment>
<dbReference type="Gene3D" id="3.40.50.300">
    <property type="entry name" value="P-loop containing nucleotide triphosphate hydrolases"/>
    <property type="match status" value="1"/>
</dbReference>
<feature type="repeat" description="TPR" evidence="2">
    <location>
        <begin position="962"/>
        <end position="995"/>
    </location>
</feature>
<dbReference type="SUPFAM" id="SSF52540">
    <property type="entry name" value="P-loop containing nucleoside triphosphate hydrolases"/>
    <property type="match status" value="1"/>
</dbReference>
<dbReference type="Pfam" id="PF13181">
    <property type="entry name" value="TPR_8"/>
    <property type="match status" value="3"/>
</dbReference>
<feature type="domain" description="NACHT" evidence="4">
    <location>
        <begin position="376"/>
        <end position="517"/>
    </location>
</feature>
<dbReference type="InterPro" id="IPR011990">
    <property type="entry name" value="TPR-like_helical_dom_sf"/>
</dbReference>
<evidence type="ECO:0000256" key="2">
    <source>
        <dbReference type="PROSITE-ProRule" id="PRU00339"/>
    </source>
</evidence>
<feature type="region of interest" description="Disordered" evidence="3">
    <location>
        <begin position="1"/>
        <end position="49"/>
    </location>
</feature>
<dbReference type="PROSITE" id="PS50005">
    <property type="entry name" value="TPR"/>
    <property type="match status" value="1"/>
</dbReference>
<dbReference type="PANTHER" id="PTHR10039:SF14">
    <property type="entry name" value="NACHT DOMAIN-CONTAINING PROTEIN"/>
    <property type="match status" value="1"/>
</dbReference>
<dbReference type="InterPro" id="IPR027417">
    <property type="entry name" value="P-loop_NTPase"/>
</dbReference>
<dbReference type="EMBL" id="JAGHQM010000172">
    <property type="protein sequence ID" value="KAH0564829.1"/>
    <property type="molecule type" value="Genomic_DNA"/>
</dbReference>
<protein>
    <recommendedName>
        <fullName evidence="4">NACHT domain-containing protein</fullName>
    </recommendedName>
</protein>
<evidence type="ECO:0000256" key="1">
    <source>
        <dbReference type="ARBA" id="ARBA00022737"/>
    </source>
</evidence>
<reference evidence="5" key="1">
    <citation type="submission" date="2021-03" db="EMBL/GenBank/DDBJ databases">
        <title>Comparative genomics and phylogenomic investigation of the class Geoglossomycetes provide insights into ecological specialization and systematics.</title>
        <authorList>
            <person name="Melie T."/>
            <person name="Pirro S."/>
            <person name="Miller A.N."/>
            <person name="Quandt A."/>
        </authorList>
    </citation>
    <scope>NUCLEOTIDE SEQUENCE</scope>
    <source>
        <strain evidence="5">CAQ_001_2017</strain>
    </source>
</reference>
<dbReference type="PANTHER" id="PTHR10039">
    <property type="entry name" value="AMELOGENIN"/>
    <property type="match status" value="1"/>
</dbReference>
<keyword evidence="1" id="KW-0677">Repeat</keyword>
<evidence type="ECO:0000313" key="5">
    <source>
        <dbReference type="EMBL" id="KAH0564829.1"/>
    </source>
</evidence>
<evidence type="ECO:0000256" key="3">
    <source>
        <dbReference type="SAM" id="MobiDB-lite"/>
    </source>
</evidence>
<dbReference type="SUPFAM" id="SSF48452">
    <property type="entry name" value="TPR-like"/>
    <property type="match status" value="2"/>
</dbReference>
<sequence>MSSLRKLIKRTRSPLPAAPEAASGATRTASMGDGEPTIDSASDCDETPSSLRKELEKLNLADHQPPPYFLESDIVAEKSNPRLVQSDRRFVEASRELLYALKLYAKSREDKEGLVALIPDDNTEAAVELVRDPEKLSVFVDGILAEQKKKKATISSGFGGAMSKVYPLLSLTLGTTSAVAEGTTFLPVKGAVNALSLLLAIADQEHTKSTDFLKQLNRLSFQALRVTALKQPGVELNDTLLEKATDLMTAILLFFKGTLMYLKHDFFYHVWKGILHGPQAYASAKADLDNAINEFDQALFLQVTLKLISIQPAESKDSDKPTTAELVKWLQSSRWEVETEFARHCRSRVEGTLNWVFNAQEFKEWRLGTSEKRSSRSLWLNGPPGVGKSTIAAYAVQALEAQNPDACVLYFFCKAGDSTLNTLSQVVRTLSAQFVPLLPTARAHLQKLQEEGFDVTKPDPLFLYQALFRDAIKDSAKEIFVILDGLDECSTESQEADLESLLERLSSLPLKLLVSSRVTAEISNGLSNATKRELTFDDSRDDIQLYINHCVSSSKNLEKGFKVLNINAPEFLSEKSKGNFLWVRVVLDSLKHKTSGREFQNIIDTLPKNLEGIYEQVLQRLKSRGSLKSALATFRCVLHSQRALTISEMEVMTGLMTEDKVIDIQIFVESECGSLLRQTPTKDATFYIVHETFRSFITTKSSSGENCIEPAPSHLQLAKACLSCLAEPENEALVSIRSYAVGHWLDHLTEVFKDASPVSNEDLRSLLFKMHAFWVSETAVREWMRHFTFHSSRLYSLGAHMASFRNIIEAFVRSESPRCSDRGDTDSDWKDTVAWVSAVLSSDDQLDNKVLADFYHVWLNTNWKELETAKWVARAAMSLDYILGHMRYDLLAVKRTGWQQWFSASDLPRRYPELLEKVVAEARFDGTSPVPIGNYAVALLEVGSDACVEYFQEALDDCPGYWHLHEGLAKYYQNKGETDKAIASLEKALETDTKEFPSSAFTHAKLVSEKRQGVGDYDGAVEAFREGLKCAADTDAEMYWNAMAEVWESQGNGNKMIDIYQEAVDKYPKAGSVYWEKLAETYGRGGARQEEWHTWRKAIQKDPENTVKYSEKILSLAKQLISLCTWPPVPLILQQGAVEDPDNAPEYFKELGKAYMCQRLWKEALEQFEKYAEKKDDKWIYEDIGHAYLGLGETSKATTAYKAALSEARQSAKALTLGYVYIINGDFTRATRLFKSAIAQLADKEDSGLQPFNFMQTDDSSEQRLFQLHLQLSLCYEATGQMEEMKENLEKAVEVLKPATIEIDRDKDRDLVYRYDARSWFHIGLVEEKLGSKKDAKTSLERAVFLFEKTSMEGDDEIQTSEAEEATAALARVSKDEGEEAELSPDLKESLGSMRLQRRLALPYTTDWYCAQTWEPPRRRGFKEWNQVTFVNKFVICQGNRTFVSPFGFEHY</sequence>
<evidence type="ECO:0000259" key="4">
    <source>
        <dbReference type="PROSITE" id="PS50837"/>
    </source>
</evidence>
<organism evidence="5 6">
    <name type="scientific">Trichoglossum hirsutum</name>
    <dbReference type="NCBI Taxonomy" id="265104"/>
    <lineage>
        <taxon>Eukaryota</taxon>
        <taxon>Fungi</taxon>
        <taxon>Dikarya</taxon>
        <taxon>Ascomycota</taxon>
        <taxon>Pezizomycotina</taxon>
        <taxon>Geoglossomycetes</taxon>
        <taxon>Geoglossales</taxon>
        <taxon>Geoglossaceae</taxon>
        <taxon>Trichoglossum</taxon>
    </lineage>
</organism>
<dbReference type="InterPro" id="IPR019734">
    <property type="entry name" value="TPR_rpt"/>
</dbReference>
<keyword evidence="6" id="KW-1185">Reference proteome</keyword>
<dbReference type="InterPro" id="IPR007111">
    <property type="entry name" value="NACHT_NTPase"/>
</dbReference>
<dbReference type="InterPro" id="IPR056884">
    <property type="entry name" value="NPHP3-like_N"/>
</dbReference>
<dbReference type="SMART" id="SM00028">
    <property type="entry name" value="TPR"/>
    <property type="match status" value="8"/>
</dbReference>
<evidence type="ECO:0000313" key="6">
    <source>
        <dbReference type="Proteomes" id="UP000750711"/>
    </source>
</evidence>
<feature type="compositionally biased region" description="Basic residues" evidence="3">
    <location>
        <begin position="1"/>
        <end position="12"/>
    </location>
</feature>
<name>A0A9P8LGG6_9PEZI</name>
<proteinExistence type="predicted"/>